<evidence type="ECO:0000256" key="11">
    <source>
        <dbReference type="ARBA" id="ARBA00025270"/>
    </source>
</evidence>
<comment type="subcellular location">
    <subcellularLocation>
        <location evidence="1">Host endoplasmic reticulum membrane</location>
    </subcellularLocation>
</comment>
<dbReference type="KEGG" id="vg:40524819"/>
<dbReference type="GO" id="GO:0046740">
    <property type="term" value="P:transport of virus in host, cell to cell"/>
    <property type="evidence" value="ECO:0007669"/>
    <property type="project" value="UniProtKB-KW"/>
</dbReference>
<evidence type="ECO:0000256" key="1">
    <source>
        <dbReference type="ARBA" id="ARBA00004625"/>
    </source>
</evidence>
<keyword evidence="10" id="KW-1038">Host endoplasmic reticulum</keyword>
<reference evidence="15 16" key="1">
    <citation type="journal article" date="2011" name="Arch. Virol.">
        <title>Characterization of cucumber vein-clearing virus, a whitefly (Bemisia tabaci G.)-transmitted carlavirus.</title>
        <authorList>
            <person name="Menzel W."/>
            <person name="Abang M.M."/>
            <person name="Winter S."/>
        </authorList>
    </citation>
    <scope>NUCLEOTIDE SEQUENCE [LARGE SCALE GENOMIC DNA]</scope>
    <source>
        <strain evidence="15">PV-0985</strain>
    </source>
</reference>
<dbReference type="EMBL" id="JN591720">
    <property type="protein sequence ID" value="AEP83729.1"/>
    <property type="molecule type" value="Genomic_RNA"/>
</dbReference>
<organism evidence="15 16">
    <name type="scientific">Cucumber vein-clearing virus</name>
    <dbReference type="NCBI Taxonomy" id="1092564"/>
    <lineage>
        <taxon>Viruses</taxon>
        <taxon>Riboviria</taxon>
        <taxon>Orthornavirae</taxon>
        <taxon>Kitrinoviricota</taxon>
        <taxon>Alsuviricetes</taxon>
        <taxon>Tymovirales</taxon>
        <taxon>Betaflexiviridae</taxon>
        <taxon>Quinvirinae</taxon>
        <taxon>Carlavirus</taxon>
        <taxon>Carlavirus cucumis</taxon>
    </lineage>
</organism>
<keyword evidence="9 14" id="KW-0472">Membrane</keyword>
<evidence type="ECO:0000313" key="15">
    <source>
        <dbReference type="EMBL" id="AEP83729.1"/>
    </source>
</evidence>
<evidence type="ECO:0000256" key="9">
    <source>
        <dbReference type="ARBA" id="ARBA00023136"/>
    </source>
</evidence>
<evidence type="ECO:0000256" key="13">
    <source>
        <dbReference type="ARBA" id="ARBA00033148"/>
    </source>
</evidence>
<dbReference type="Proteomes" id="UP000232600">
    <property type="component" value="Segment"/>
</dbReference>
<proteinExistence type="inferred from homology"/>
<dbReference type="Pfam" id="PF02495">
    <property type="entry name" value="TGBp3"/>
    <property type="match status" value="1"/>
</dbReference>
<keyword evidence="16" id="KW-1185">Reference proteome</keyword>
<feature type="transmembrane region" description="Helical" evidence="14">
    <location>
        <begin position="12"/>
        <end position="31"/>
    </location>
</feature>
<evidence type="ECO:0000256" key="7">
    <source>
        <dbReference type="ARBA" id="ARBA00022989"/>
    </source>
</evidence>
<dbReference type="GeneID" id="40524819"/>
<evidence type="ECO:0000256" key="14">
    <source>
        <dbReference type="SAM" id="Phobius"/>
    </source>
</evidence>
<evidence type="ECO:0000256" key="5">
    <source>
        <dbReference type="ARBA" id="ARBA00022692"/>
    </source>
</evidence>
<keyword evidence="5 14" id="KW-0812">Transmembrane</keyword>
<evidence type="ECO:0000256" key="10">
    <source>
        <dbReference type="ARBA" id="ARBA00023184"/>
    </source>
</evidence>
<protein>
    <recommendedName>
        <fullName evidence="3">Movement protein TGBp3</fullName>
    </recommendedName>
    <alternativeName>
        <fullName evidence="12">7 kDa protein</fullName>
    </alternativeName>
    <alternativeName>
        <fullName evidence="13">Triple gene block 3 protein</fullName>
    </alternativeName>
</protein>
<comment type="function">
    <text evidence="11">Plays a role in viral cell-to-cell propagation, by facilitating genome transport to neighboring plant cells through plasmosdesmata. May induce the formation of granular vesicles derived from the Endoplasmic reticulum, which align on actin filaments.</text>
</comment>
<comment type="similarity">
    <text evidence="2">Belongs to the Tymovirales TGBp3 protein family.</text>
</comment>
<dbReference type="RefSeq" id="YP_009664737.1">
    <property type="nucleotide sequence ID" value="NC_043081.1"/>
</dbReference>
<keyword evidence="7 14" id="KW-1133">Transmembrane helix</keyword>
<evidence type="ECO:0000256" key="2">
    <source>
        <dbReference type="ARBA" id="ARBA00010355"/>
    </source>
</evidence>
<evidence type="ECO:0000313" key="16">
    <source>
        <dbReference type="Proteomes" id="UP000232600"/>
    </source>
</evidence>
<evidence type="ECO:0000256" key="4">
    <source>
        <dbReference type="ARBA" id="ARBA00022448"/>
    </source>
</evidence>
<evidence type="ECO:0000256" key="8">
    <source>
        <dbReference type="ARBA" id="ARBA00023031"/>
    </source>
</evidence>
<keyword evidence="6" id="KW-1043">Host membrane</keyword>
<evidence type="ECO:0000256" key="12">
    <source>
        <dbReference type="ARBA" id="ARBA00030266"/>
    </source>
</evidence>
<keyword evidence="8" id="KW-0916">Viral movement protein</keyword>
<evidence type="ECO:0000256" key="6">
    <source>
        <dbReference type="ARBA" id="ARBA00022870"/>
    </source>
</evidence>
<accession>G5D8V8</accession>
<sequence>MLINVNFADVRTISGILIILISYLCLIFSILRSERACEIVLTGESIAISSCKLDSNFISALESLKMLNSCPTF</sequence>
<keyword evidence="4" id="KW-0813">Transport</keyword>
<dbReference type="InterPro" id="IPR003411">
    <property type="entry name" value="TGBp3"/>
</dbReference>
<dbReference type="GO" id="GO:0044167">
    <property type="term" value="C:host cell endoplasmic reticulum membrane"/>
    <property type="evidence" value="ECO:0007669"/>
    <property type="project" value="UniProtKB-SubCell"/>
</dbReference>
<evidence type="ECO:0000256" key="3">
    <source>
        <dbReference type="ARBA" id="ARBA00013812"/>
    </source>
</evidence>
<name>G5D8V8_9VIRU</name>